<proteinExistence type="predicted"/>
<reference evidence="8" key="1">
    <citation type="journal article" date="2019" name="Int. J. Syst. Evol. Microbiol.">
        <title>The Global Catalogue of Microorganisms (GCM) 10K type strain sequencing project: providing services to taxonomists for standard genome sequencing and annotation.</title>
        <authorList>
            <consortium name="The Broad Institute Genomics Platform"/>
            <consortium name="The Broad Institute Genome Sequencing Center for Infectious Disease"/>
            <person name="Wu L."/>
            <person name="Ma J."/>
        </authorList>
    </citation>
    <scope>NUCLEOTIDE SEQUENCE [LARGE SCALE GENOMIC DNA]</scope>
    <source>
        <strain evidence="8">JCM 31890</strain>
    </source>
</reference>
<protein>
    <recommendedName>
        <fullName evidence="6">Cytochrome c domain-containing protein</fullName>
    </recommendedName>
</protein>
<dbReference type="EMBL" id="BAABEX010000029">
    <property type="protein sequence ID" value="GAA4428138.1"/>
    <property type="molecule type" value="Genomic_DNA"/>
</dbReference>
<organism evidence="7 8">
    <name type="scientific">Acidovorax lacteus</name>
    <dbReference type="NCBI Taxonomy" id="1924988"/>
    <lineage>
        <taxon>Bacteria</taxon>
        <taxon>Pseudomonadati</taxon>
        <taxon>Pseudomonadota</taxon>
        <taxon>Betaproteobacteria</taxon>
        <taxon>Burkholderiales</taxon>
        <taxon>Comamonadaceae</taxon>
        <taxon>Acidovorax</taxon>
    </lineage>
</organism>
<keyword evidence="5" id="KW-0732">Signal</keyword>
<evidence type="ECO:0000313" key="7">
    <source>
        <dbReference type="EMBL" id="GAA4428138.1"/>
    </source>
</evidence>
<keyword evidence="1 4" id="KW-0349">Heme</keyword>
<dbReference type="Pfam" id="PF00034">
    <property type="entry name" value="Cytochrom_C"/>
    <property type="match status" value="1"/>
</dbReference>
<evidence type="ECO:0000256" key="5">
    <source>
        <dbReference type="SAM" id="SignalP"/>
    </source>
</evidence>
<evidence type="ECO:0000256" key="4">
    <source>
        <dbReference type="PROSITE-ProRule" id="PRU00433"/>
    </source>
</evidence>
<keyword evidence="2 4" id="KW-0479">Metal-binding</keyword>
<dbReference type="SUPFAM" id="SSF46626">
    <property type="entry name" value="Cytochrome c"/>
    <property type="match status" value="1"/>
</dbReference>
<dbReference type="Gene3D" id="1.10.760.10">
    <property type="entry name" value="Cytochrome c-like domain"/>
    <property type="match status" value="1"/>
</dbReference>
<evidence type="ECO:0000256" key="3">
    <source>
        <dbReference type="ARBA" id="ARBA00023004"/>
    </source>
</evidence>
<accession>A0ABP8LFW0</accession>
<evidence type="ECO:0000256" key="2">
    <source>
        <dbReference type="ARBA" id="ARBA00022723"/>
    </source>
</evidence>
<feature type="signal peptide" evidence="5">
    <location>
        <begin position="1"/>
        <end position="22"/>
    </location>
</feature>
<name>A0ABP8LFW0_9BURK</name>
<evidence type="ECO:0000259" key="6">
    <source>
        <dbReference type="PROSITE" id="PS51007"/>
    </source>
</evidence>
<feature type="domain" description="Cytochrome c" evidence="6">
    <location>
        <begin position="48"/>
        <end position="144"/>
    </location>
</feature>
<gene>
    <name evidence="7" type="ORF">GCM10023090_26440</name>
</gene>
<dbReference type="InterPro" id="IPR036909">
    <property type="entry name" value="Cyt_c-like_dom_sf"/>
</dbReference>
<evidence type="ECO:0000313" key="8">
    <source>
        <dbReference type="Proteomes" id="UP001501788"/>
    </source>
</evidence>
<dbReference type="PROSITE" id="PS51007">
    <property type="entry name" value="CYTC"/>
    <property type="match status" value="1"/>
</dbReference>
<sequence length="238" mass="25282">MASLALATAGLGVAALAGLAWALQQADARMQRDVAVKSRAVAYTTDAVTIERGRRLYLDAGCVHCHGADGRGQEFASGAGLRLVAPNLTPAGAVARYQPEDWNSAIRHGVKPNGRPVLAMPSERYHGWSMDELSALVSYLRQLPPAPGEAAVVQWPLVQRVRYGLGWDTDAAARIDHRRPPARSASASAMASMTTPDGLALPCSDCGPVWPITWSAAQHDTANATGLGQPMRMHASQR</sequence>
<evidence type="ECO:0000256" key="1">
    <source>
        <dbReference type="ARBA" id="ARBA00022617"/>
    </source>
</evidence>
<dbReference type="InterPro" id="IPR009056">
    <property type="entry name" value="Cyt_c-like_dom"/>
</dbReference>
<feature type="chain" id="PRO_5047280126" description="Cytochrome c domain-containing protein" evidence="5">
    <location>
        <begin position="23"/>
        <end position="238"/>
    </location>
</feature>
<keyword evidence="3 4" id="KW-0408">Iron</keyword>
<comment type="caution">
    <text evidence="7">The sequence shown here is derived from an EMBL/GenBank/DDBJ whole genome shotgun (WGS) entry which is preliminary data.</text>
</comment>
<dbReference type="Proteomes" id="UP001501788">
    <property type="component" value="Unassembled WGS sequence"/>
</dbReference>
<keyword evidence="8" id="KW-1185">Reference proteome</keyword>